<dbReference type="Pfam" id="PF20960">
    <property type="entry name" value="Bag6_BAGS"/>
    <property type="match status" value="1"/>
</dbReference>
<dbReference type="Proteomes" id="UP000515152">
    <property type="component" value="Unplaced"/>
</dbReference>
<dbReference type="GeneID" id="122130387"/>
<reference evidence="4" key="1">
    <citation type="submission" date="2025-08" db="UniProtKB">
        <authorList>
            <consortium name="RefSeq"/>
        </authorList>
    </citation>
    <scope>IDENTIFICATION</scope>
</reference>
<gene>
    <name evidence="4" type="primary">LOC122130387</name>
</gene>
<dbReference type="InterPro" id="IPR048926">
    <property type="entry name" value="Bag6_BAGS"/>
</dbReference>
<dbReference type="PANTHER" id="PTHR15204:SF0">
    <property type="entry name" value="LARGE PROLINE-RICH PROTEIN BAG6"/>
    <property type="match status" value="1"/>
</dbReference>
<proteinExistence type="predicted"/>
<dbReference type="GO" id="GO:0031593">
    <property type="term" value="F:polyubiquitin modification-dependent protein binding"/>
    <property type="evidence" value="ECO:0007669"/>
    <property type="project" value="TreeGrafter"/>
</dbReference>
<dbReference type="KEGG" id="char:122130387"/>
<dbReference type="GO" id="GO:0051787">
    <property type="term" value="F:misfolded protein binding"/>
    <property type="evidence" value="ECO:0007669"/>
    <property type="project" value="TreeGrafter"/>
</dbReference>
<evidence type="ECO:0000256" key="1">
    <source>
        <dbReference type="SAM" id="MobiDB-lite"/>
    </source>
</evidence>
<evidence type="ECO:0000259" key="2">
    <source>
        <dbReference type="Pfam" id="PF20960"/>
    </source>
</evidence>
<feature type="compositionally biased region" description="Basic and acidic residues" evidence="1">
    <location>
        <begin position="153"/>
        <end position="163"/>
    </location>
</feature>
<evidence type="ECO:0000313" key="4">
    <source>
        <dbReference type="RefSeq" id="XP_042561056.1"/>
    </source>
</evidence>
<feature type="region of interest" description="Disordered" evidence="1">
    <location>
        <begin position="1"/>
        <end position="59"/>
    </location>
</feature>
<feature type="region of interest" description="Disordered" evidence="1">
    <location>
        <begin position="100"/>
        <end position="183"/>
    </location>
</feature>
<protein>
    <submittedName>
        <fullName evidence="4">Large proline-rich protein BAG6-like</fullName>
    </submittedName>
</protein>
<feature type="domain" description="Bag6 BAG-similar" evidence="2">
    <location>
        <begin position="110"/>
        <end position="161"/>
    </location>
</feature>
<accession>A0A8M1KAH7</accession>
<feature type="compositionally biased region" description="Low complexity" evidence="1">
    <location>
        <begin position="117"/>
        <end position="130"/>
    </location>
</feature>
<dbReference type="RefSeq" id="XP_042561056.1">
    <property type="nucleotide sequence ID" value="XM_042705122.1"/>
</dbReference>
<name>A0A8M1KAH7_CLUHA</name>
<dbReference type="GO" id="GO:0071818">
    <property type="term" value="C:BAT3 complex"/>
    <property type="evidence" value="ECO:0007669"/>
    <property type="project" value="TreeGrafter"/>
</dbReference>
<evidence type="ECO:0000313" key="3">
    <source>
        <dbReference type="Proteomes" id="UP000515152"/>
    </source>
</evidence>
<dbReference type="AlphaFoldDB" id="A0A8M1KAH7"/>
<dbReference type="PANTHER" id="PTHR15204">
    <property type="entry name" value="LARGE PROLINE-RICH PROTEIN BAG6"/>
    <property type="match status" value="1"/>
</dbReference>
<dbReference type="GO" id="GO:0036503">
    <property type="term" value="P:ERAD pathway"/>
    <property type="evidence" value="ECO:0007669"/>
    <property type="project" value="TreeGrafter"/>
</dbReference>
<dbReference type="OrthoDB" id="1885901at2759"/>
<keyword evidence="3" id="KW-1185">Reference proteome</keyword>
<organism evidence="3 4">
    <name type="scientific">Clupea harengus</name>
    <name type="common">Atlantic herring</name>
    <dbReference type="NCBI Taxonomy" id="7950"/>
    <lineage>
        <taxon>Eukaryota</taxon>
        <taxon>Metazoa</taxon>
        <taxon>Chordata</taxon>
        <taxon>Craniata</taxon>
        <taxon>Vertebrata</taxon>
        <taxon>Euteleostomi</taxon>
        <taxon>Actinopterygii</taxon>
        <taxon>Neopterygii</taxon>
        <taxon>Teleostei</taxon>
        <taxon>Clupei</taxon>
        <taxon>Clupeiformes</taxon>
        <taxon>Clupeoidei</taxon>
        <taxon>Clupeidae</taxon>
        <taxon>Clupea</taxon>
    </lineage>
</organism>
<sequence>MEETMSPAPATTAEEAMLTSADAAEGTGSRRASSGETRETRGSIPMAAAGREETGAEVEPWVASVPPEWVPIIRHDLLSQRKMKAQPPLSDAYLHGMPAKRRKTAQGDGPHLSLSDAVSRAARAAGVRPVTTPESLQGELEAPELQQAYSEQVKGDVKKRLSDDPEYSTQRFPNTHRAFSEDS</sequence>